<evidence type="ECO:0000256" key="1">
    <source>
        <dbReference type="SAM" id="MobiDB-lite"/>
    </source>
</evidence>
<dbReference type="Proteomes" id="UP001408356">
    <property type="component" value="Unassembled WGS sequence"/>
</dbReference>
<dbReference type="InterPro" id="IPR002889">
    <property type="entry name" value="WSC_carb-bd"/>
</dbReference>
<evidence type="ECO:0000313" key="5">
    <source>
        <dbReference type="EMBL" id="KAK9422733.1"/>
    </source>
</evidence>
<keyword evidence="2" id="KW-1133">Transmembrane helix</keyword>
<comment type="caution">
    <text evidence="5">The sequence shown here is derived from an EMBL/GenBank/DDBJ whole genome shotgun (WGS) entry which is preliminary data.</text>
</comment>
<keyword evidence="2" id="KW-0812">Transmembrane</keyword>
<sequence length="368" mass="38297">MGISPRPGPIMVFLGVFLGLASLASASSIAMTYCASLLTADSGSANSSTYQSDGLCYDFCGSDYAFAIVQEKNCWCSNYAPASSLQVDTSECNTACPGYPADTCGGSGLYGYMQLSKSPLGTQGADTTTAAAAATTTTQGTVVTQTVQNTVTVDPTTSPTTTETSTSESPATTKESTPTSTADPSTADPTTSASPTTFVSTITQGGSVTFQTVTVIPTVAGSSETSASAANVSTGQKGLSTGAAVGTAVGVLGFVVIIIAAGFFFWFRRKRRAEGGTMLEHQDSFRGSSAGMMGTPRTEMASVWEGESQSVGRRSSRLMPHDPRMDPYAMNIYGRFDNKSHESINTLRDDQDYSRRVLRTTNPDPTAG</sequence>
<name>A0ABR2V754_9PEZI</name>
<evidence type="ECO:0000256" key="3">
    <source>
        <dbReference type="SAM" id="SignalP"/>
    </source>
</evidence>
<feature type="transmembrane region" description="Helical" evidence="2">
    <location>
        <begin position="243"/>
        <end position="267"/>
    </location>
</feature>
<dbReference type="PANTHER" id="PTHR16861:SF9">
    <property type="entry name" value="CELL WALL INTEGRITY AND STRESS RESPONSE COMPONENT 1"/>
    <property type="match status" value="1"/>
</dbReference>
<proteinExistence type="predicted"/>
<reference evidence="5 6" key="1">
    <citation type="journal article" date="2024" name="J. Plant Pathol.">
        <title>Sequence and assembly of the genome of Seiridium unicorne, isolate CBS 538.82, causal agent of cypress canker disease.</title>
        <authorList>
            <person name="Scali E."/>
            <person name="Rocca G.D."/>
            <person name="Danti R."/>
            <person name="Garbelotto M."/>
            <person name="Barberini S."/>
            <person name="Baroncelli R."/>
            <person name="Emiliani G."/>
        </authorList>
    </citation>
    <scope>NUCLEOTIDE SEQUENCE [LARGE SCALE GENOMIC DNA]</scope>
    <source>
        <strain evidence="5 6">BM-138-508</strain>
    </source>
</reference>
<keyword evidence="3" id="KW-0732">Signal</keyword>
<feature type="region of interest" description="Disordered" evidence="1">
    <location>
        <begin position="348"/>
        <end position="368"/>
    </location>
</feature>
<dbReference type="PROSITE" id="PS51212">
    <property type="entry name" value="WSC"/>
    <property type="match status" value="1"/>
</dbReference>
<protein>
    <recommendedName>
        <fullName evidence="4">WSC domain-containing protein</fullName>
    </recommendedName>
</protein>
<dbReference type="Pfam" id="PF01822">
    <property type="entry name" value="WSC"/>
    <property type="match status" value="1"/>
</dbReference>
<organism evidence="5 6">
    <name type="scientific">Seiridium unicorne</name>
    <dbReference type="NCBI Taxonomy" id="138068"/>
    <lineage>
        <taxon>Eukaryota</taxon>
        <taxon>Fungi</taxon>
        <taxon>Dikarya</taxon>
        <taxon>Ascomycota</taxon>
        <taxon>Pezizomycotina</taxon>
        <taxon>Sordariomycetes</taxon>
        <taxon>Xylariomycetidae</taxon>
        <taxon>Amphisphaeriales</taxon>
        <taxon>Sporocadaceae</taxon>
        <taxon>Seiridium</taxon>
    </lineage>
</organism>
<accession>A0ABR2V754</accession>
<feature type="region of interest" description="Disordered" evidence="1">
    <location>
        <begin position="150"/>
        <end position="198"/>
    </location>
</feature>
<feature type="compositionally biased region" description="Low complexity" evidence="1">
    <location>
        <begin position="150"/>
        <end position="197"/>
    </location>
</feature>
<dbReference type="PANTHER" id="PTHR16861">
    <property type="entry name" value="GLYCOPROTEIN 38"/>
    <property type="match status" value="1"/>
</dbReference>
<gene>
    <name evidence="5" type="ORF">SUNI508_00596</name>
</gene>
<feature type="signal peptide" evidence="3">
    <location>
        <begin position="1"/>
        <end position="26"/>
    </location>
</feature>
<keyword evidence="2" id="KW-0472">Membrane</keyword>
<evidence type="ECO:0000256" key="2">
    <source>
        <dbReference type="SAM" id="Phobius"/>
    </source>
</evidence>
<evidence type="ECO:0000259" key="4">
    <source>
        <dbReference type="PROSITE" id="PS51212"/>
    </source>
</evidence>
<evidence type="ECO:0000313" key="6">
    <source>
        <dbReference type="Proteomes" id="UP001408356"/>
    </source>
</evidence>
<feature type="chain" id="PRO_5045403393" description="WSC domain-containing protein" evidence="3">
    <location>
        <begin position="27"/>
        <end position="368"/>
    </location>
</feature>
<dbReference type="EMBL" id="JARVKF010000112">
    <property type="protein sequence ID" value="KAK9422733.1"/>
    <property type="molecule type" value="Genomic_DNA"/>
</dbReference>
<keyword evidence="6" id="KW-1185">Reference proteome</keyword>
<feature type="domain" description="WSC" evidence="4">
    <location>
        <begin position="28"/>
        <end position="116"/>
    </location>
</feature>
<feature type="compositionally biased region" description="Polar residues" evidence="1">
    <location>
        <begin position="359"/>
        <end position="368"/>
    </location>
</feature>
<dbReference type="SMART" id="SM00321">
    <property type="entry name" value="WSC"/>
    <property type="match status" value="1"/>
</dbReference>